<dbReference type="PANTHER" id="PTHR30332">
    <property type="entry name" value="PROBABLE GENERAL SECRETION PATHWAY PROTEIN D"/>
    <property type="match status" value="1"/>
</dbReference>
<dbReference type="PANTHER" id="PTHR30332:SF17">
    <property type="entry name" value="TYPE IV PILIATION SYSTEM PROTEIN DR_0774-RELATED"/>
    <property type="match status" value="1"/>
</dbReference>
<keyword evidence="4" id="KW-1185">Reference proteome</keyword>
<proteinExistence type="inferred from homology"/>
<dbReference type="PROSITE" id="PS51257">
    <property type="entry name" value="PROKAR_LIPOPROTEIN"/>
    <property type="match status" value="1"/>
</dbReference>
<dbReference type="Proteomes" id="UP001259982">
    <property type="component" value="Unassembled WGS sequence"/>
</dbReference>
<dbReference type="RefSeq" id="WP_311658814.1">
    <property type="nucleotide sequence ID" value="NZ_JAVRHY010000006.1"/>
</dbReference>
<feature type="domain" description="Type II/III secretion system secretin-like" evidence="2">
    <location>
        <begin position="412"/>
        <end position="591"/>
    </location>
</feature>
<sequence length="603" mass="63123">MKVVKLSVSVLAGALVLGCVTTNAPKELEADANETMREAREMISASTPNVSVVDAPYVDPTPIKVDEYEWLRRIPVSITEPKGAISARELVRALNAQGVEFSWQLPLGSYYYTGAGISDTDALTAMTVLFSSMGLGFKVNTDPNYVTITPMKSRTWDINIGNRSTSYGSELLAESGNDDAAAGGGAGAGGAGGGAGGQGGVSGLTALTGGNEDTTTTSVNSDGEFWGAIEAELTERMTVLVPVASEVGGGGVSIEGFEAPGRQAQQQRAQAALASSRGGGELFEERTIGRFSVNPSTGAITVQAPDYVLDQVGEYIEGLSAELNTVLEFEGRLVLVSSTRDEAKGLDLGVIAGLASSRFDAIVSNNALGGVTISPPNLGGLIGAAPNALTQSVVGGRYVGSDTIVQAFLGYLEQHGDVKTVQKPFLSTSSGVPVSFSQNDRTYVNLISENTTLNQTTAQTTRTNNLIPFQFGTSLRLNPQYDAIKDVVRTQISITQILRSGVLTIDQVVSNGNGTQVINTDIPLDRTISYQGETLLKDGALVVVGGQTLQDYRSNSSGVTGLKDSPVGAAFGKASENEIVSTYYFLLSVRVKEPDRGLEVASQ</sequence>
<comment type="similarity">
    <text evidence="1">Belongs to the bacterial secretin family.</text>
</comment>
<name>A0ABU3B8Z2_9GAMM</name>
<protein>
    <recommendedName>
        <fullName evidence="2">Type II/III secretion system secretin-like domain-containing protein</fullName>
    </recommendedName>
</protein>
<dbReference type="InterPro" id="IPR004846">
    <property type="entry name" value="T2SS/T3SS_dom"/>
</dbReference>
<organism evidence="3 4">
    <name type="scientific">Spectribacter acetivorans</name>
    <dbReference type="NCBI Taxonomy" id="3075603"/>
    <lineage>
        <taxon>Bacteria</taxon>
        <taxon>Pseudomonadati</taxon>
        <taxon>Pseudomonadota</taxon>
        <taxon>Gammaproteobacteria</taxon>
        <taxon>Salinisphaerales</taxon>
        <taxon>Salinisphaeraceae</taxon>
        <taxon>Spectribacter</taxon>
    </lineage>
</organism>
<evidence type="ECO:0000313" key="4">
    <source>
        <dbReference type="Proteomes" id="UP001259982"/>
    </source>
</evidence>
<dbReference type="EMBL" id="JAVRHY010000006">
    <property type="protein sequence ID" value="MDT0618648.1"/>
    <property type="molecule type" value="Genomic_DNA"/>
</dbReference>
<dbReference type="InterPro" id="IPR050810">
    <property type="entry name" value="Bact_Secretion_Sys_Channel"/>
</dbReference>
<dbReference type="Pfam" id="PF00263">
    <property type="entry name" value="Secretin"/>
    <property type="match status" value="1"/>
</dbReference>
<evidence type="ECO:0000313" key="3">
    <source>
        <dbReference type="EMBL" id="MDT0618648.1"/>
    </source>
</evidence>
<evidence type="ECO:0000259" key="2">
    <source>
        <dbReference type="Pfam" id="PF00263"/>
    </source>
</evidence>
<comment type="caution">
    <text evidence="3">The sequence shown here is derived from an EMBL/GenBank/DDBJ whole genome shotgun (WGS) entry which is preliminary data.</text>
</comment>
<accession>A0ABU3B8Z2</accession>
<reference evidence="3 4" key="1">
    <citation type="submission" date="2023-09" db="EMBL/GenBank/DDBJ databases">
        <authorList>
            <person name="Rey-Velasco X."/>
        </authorList>
    </citation>
    <scope>NUCLEOTIDE SEQUENCE [LARGE SCALE GENOMIC DNA]</scope>
    <source>
        <strain evidence="3 4">P385</strain>
    </source>
</reference>
<evidence type="ECO:0000256" key="1">
    <source>
        <dbReference type="RuleBase" id="RU004003"/>
    </source>
</evidence>
<gene>
    <name evidence="3" type="ORF">RM531_09170</name>
</gene>